<dbReference type="AlphaFoldDB" id="A0A8J7UJJ9"/>
<dbReference type="GO" id="GO:0019748">
    <property type="term" value="P:secondary metabolic process"/>
    <property type="evidence" value="ECO:0007669"/>
    <property type="project" value="TreeGrafter"/>
</dbReference>
<evidence type="ECO:0000313" key="4">
    <source>
        <dbReference type="Proteomes" id="UP000666240"/>
    </source>
</evidence>
<dbReference type="Pfam" id="PF04909">
    <property type="entry name" value="Amidohydro_2"/>
    <property type="match status" value="1"/>
</dbReference>
<gene>
    <name evidence="3" type="ORF">J5Y06_22580</name>
</gene>
<keyword evidence="4" id="KW-1185">Reference proteome</keyword>
<reference evidence="3" key="1">
    <citation type="submission" date="2021-03" db="EMBL/GenBank/DDBJ databases">
        <title>Genome sequencing and assembly of Tianweitania sediminis.</title>
        <authorList>
            <person name="Chhetri G."/>
        </authorList>
    </citation>
    <scope>NUCLEOTIDE SEQUENCE</scope>
    <source>
        <strain evidence="3">Z8</strain>
    </source>
</reference>
<dbReference type="InterPro" id="IPR032466">
    <property type="entry name" value="Metal_Hydrolase"/>
</dbReference>
<name>A0A8J7UJJ9_9HYPH</name>
<evidence type="ECO:0000256" key="1">
    <source>
        <dbReference type="ARBA" id="ARBA00023239"/>
    </source>
</evidence>
<sequence length="338" mass="38245">MRYIDSFNHFFPDRLWNRMLASTGTARDIGMRMRGIPTIYDLEARLACVDRFADFNYVQVLSLGMPPLESLGEPQETEELAKLGNDGLADLVDRYPDRFVGYLASLPMNSQHAAREAERAFANGANGLQLHTNVNGRPLDDEAFYGVFETAARHGRPVFLHPSRAANMPDYLSETKSKYEIWWTFGWPYETSAAMARLVFSRMLDKLPDLKVLAHHMGAMVPYFEGRVGPGWDQLGNRTSDEDYKGLLAQLKKRPLDYFKDFYADTAVFGSRSATICGLDFYGADRVLFASDSPFDPEKGPGYIRDTIAVLQSLELSNEDREKICFRNAESLLKIGRC</sequence>
<keyword evidence="1" id="KW-0456">Lyase</keyword>
<dbReference type="RefSeq" id="WP_209337472.1">
    <property type="nucleotide sequence ID" value="NZ_JAGIYY010000015.1"/>
</dbReference>
<accession>A0A8J7UJJ9</accession>
<evidence type="ECO:0000259" key="2">
    <source>
        <dbReference type="Pfam" id="PF04909"/>
    </source>
</evidence>
<dbReference type="SUPFAM" id="SSF51556">
    <property type="entry name" value="Metallo-dependent hydrolases"/>
    <property type="match status" value="1"/>
</dbReference>
<dbReference type="EMBL" id="JAGIYY010000015">
    <property type="protein sequence ID" value="MBP0441439.1"/>
    <property type="molecule type" value="Genomic_DNA"/>
</dbReference>
<dbReference type="PANTHER" id="PTHR21240">
    <property type="entry name" value="2-AMINO-3-CARBOXYLMUCONATE-6-SEMIALDEHYDE DECARBOXYLASE"/>
    <property type="match status" value="1"/>
</dbReference>
<protein>
    <submittedName>
        <fullName evidence="3">Amidohydrolase</fullName>
    </submittedName>
</protein>
<dbReference type="GO" id="GO:0016787">
    <property type="term" value="F:hydrolase activity"/>
    <property type="evidence" value="ECO:0007669"/>
    <property type="project" value="InterPro"/>
</dbReference>
<organism evidence="3 4">
    <name type="scientific">Tianweitania sediminis</name>
    <dbReference type="NCBI Taxonomy" id="1502156"/>
    <lineage>
        <taxon>Bacteria</taxon>
        <taxon>Pseudomonadati</taxon>
        <taxon>Pseudomonadota</taxon>
        <taxon>Alphaproteobacteria</taxon>
        <taxon>Hyphomicrobiales</taxon>
        <taxon>Phyllobacteriaceae</taxon>
        <taxon>Tianweitania</taxon>
    </lineage>
</organism>
<dbReference type="Gene3D" id="3.20.20.140">
    <property type="entry name" value="Metal-dependent hydrolases"/>
    <property type="match status" value="1"/>
</dbReference>
<evidence type="ECO:0000313" key="3">
    <source>
        <dbReference type="EMBL" id="MBP0441439.1"/>
    </source>
</evidence>
<comment type="caution">
    <text evidence="3">The sequence shown here is derived from an EMBL/GenBank/DDBJ whole genome shotgun (WGS) entry which is preliminary data.</text>
</comment>
<dbReference type="InterPro" id="IPR006680">
    <property type="entry name" value="Amidohydro-rel"/>
</dbReference>
<dbReference type="InterPro" id="IPR032465">
    <property type="entry name" value="ACMSD"/>
</dbReference>
<proteinExistence type="predicted"/>
<dbReference type="GO" id="GO:0016831">
    <property type="term" value="F:carboxy-lyase activity"/>
    <property type="evidence" value="ECO:0007669"/>
    <property type="project" value="InterPro"/>
</dbReference>
<dbReference type="GO" id="GO:0005737">
    <property type="term" value="C:cytoplasm"/>
    <property type="evidence" value="ECO:0007669"/>
    <property type="project" value="TreeGrafter"/>
</dbReference>
<feature type="domain" description="Amidohydrolase-related" evidence="2">
    <location>
        <begin position="81"/>
        <end position="334"/>
    </location>
</feature>
<dbReference type="PANTHER" id="PTHR21240:SF28">
    <property type="entry name" value="ISO-OROTATE DECARBOXYLASE (EUROFUNG)"/>
    <property type="match status" value="1"/>
</dbReference>
<dbReference type="Proteomes" id="UP000666240">
    <property type="component" value="Unassembled WGS sequence"/>
</dbReference>